<organism evidence="2 3">
    <name type="scientific">Ureibacillus massiliensis 4400831 = CIP 108448 = CCUG 49529</name>
    <dbReference type="NCBI Taxonomy" id="1211035"/>
    <lineage>
        <taxon>Bacteria</taxon>
        <taxon>Bacillati</taxon>
        <taxon>Bacillota</taxon>
        <taxon>Bacilli</taxon>
        <taxon>Bacillales</taxon>
        <taxon>Caryophanaceae</taxon>
        <taxon>Ureibacillus</taxon>
    </lineage>
</organism>
<dbReference type="EMBL" id="JPVQ01000003">
    <property type="protein sequence ID" value="KGR91918.1"/>
    <property type="molecule type" value="Genomic_DNA"/>
</dbReference>
<proteinExistence type="predicted"/>
<keyword evidence="1" id="KW-1133">Transmembrane helix</keyword>
<keyword evidence="3" id="KW-1185">Reference proteome</keyword>
<gene>
    <name evidence="2" type="ORF">CD30_03180</name>
</gene>
<dbReference type="AlphaFoldDB" id="A0A0A3J9R9"/>
<accession>A0A0A3J9R9</accession>
<evidence type="ECO:0000313" key="2">
    <source>
        <dbReference type="EMBL" id="KGR91918.1"/>
    </source>
</evidence>
<feature type="transmembrane region" description="Helical" evidence="1">
    <location>
        <begin position="6"/>
        <end position="31"/>
    </location>
</feature>
<name>A0A0A3J9R9_9BACL</name>
<sequence>MEFMFLFFYFSCIYLMPIYGLAFCLSLVSLLKKINKEKKDLTRETSFLTISFILIIWSISVVASR</sequence>
<comment type="caution">
    <text evidence="2">The sequence shown here is derived from an EMBL/GenBank/DDBJ whole genome shotgun (WGS) entry which is preliminary data.</text>
</comment>
<reference evidence="2 3" key="1">
    <citation type="submission" date="2014-02" db="EMBL/GenBank/DDBJ databases">
        <title>Draft genome sequence of Lysinibacillus massiliensis CCUG 49529.</title>
        <authorList>
            <person name="Zhang F."/>
            <person name="Wang G."/>
            <person name="Zhang L."/>
        </authorList>
    </citation>
    <scope>NUCLEOTIDE SEQUENCE [LARGE SCALE GENOMIC DNA]</scope>
    <source>
        <strain evidence="2 3">CCUG 49529</strain>
    </source>
</reference>
<feature type="transmembrane region" description="Helical" evidence="1">
    <location>
        <begin position="43"/>
        <end position="63"/>
    </location>
</feature>
<evidence type="ECO:0000256" key="1">
    <source>
        <dbReference type="SAM" id="Phobius"/>
    </source>
</evidence>
<keyword evidence="1" id="KW-0812">Transmembrane</keyword>
<protein>
    <submittedName>
        <fullName evidence="2">Uncharacterized protein</fullName>
    </submittedName>
</protein>
<keyword evidence="1" id="KW-0472">Membrane</keyword>
<evidence type="ECO:0000313" key="3">
    <source>
        <dbReference type="Proteomes" id="UP000030595"/>
    </source>
</evidence>
<dbReference type="Proteomes" id="UP000030595">
    <property type="component" value="Unassembled WGS sequence"/>
</dbReference>